<reference evidence="1" key="1">
    <citation type="submission" date="2022-06" db="EMBL/GenBank/DDBJ databases">
        <title>Phylogenomic reconstructions and comparative analyses of Kickxellomycotina fungi.</title>
        <authorList>
            <person name="Reynolds N.K."/>
            <person name="Stajich J.E."/>
            <person name="Barry K."/>
            <person name="Grigoriev I.V."/>
            <person name="Crous P."/>
            <person name="Smith M.E."/>
        </authorList>
    </citation>
    <scope>NUCLEOTIDE SEQUENCE</scope>
    <source>
        <strain evidence="1">RSA 2271</strain>
    </source>
</reference>
<organism evidence="1 2">
    <name type="scientific">Spiromyces aspiralis</name>
    <dbReference type="NCBI Taxonomy" id="68401"/>
    <lineage>
        <taxon>Eukaryota</taxon>
        <taxon>Fungi</taxon>
        <taxon>Fungi incertae sedis</taxon>
        <taxon>Zoopagomycota</taxon>
        <taxon>Kickxellomycotina</taxon>
        <taxon>Kickxellomycetes</taxon>
        <taxon>Kickxellales</taxon>
        <taxon>Kickxellaceae</taxon>
        <taxon>Spiromyces</taxon>
    </lineage>
</organism>
<keyword evidence="2" id="KW-1185">Reference proteome</keyword>
<protein>
    <submittedName>
        <fullName evidence="1">PH-response regulator protein palA/rim20</fullName>
    </submittedName>
</protein>
<accession>A0ACC1HSH9</accession>
<comment type="caution">
    <text evidence="1">The sequence shown here is derived from an EMBL/GenBank/DDBJ whole genome shotgun (WGS) entry which is preliminary data.</text>
</comment>
<proteinExistence type="predicted"/>
<sequence length="113" mass="12471">MSFFSWGFGGGYSASSGVDDANGGAGGCLPYIPFKRTERVGYTKPLTEYIVQSYAEPPEAYRDDLRVLDELRESATMSTTATSSDVNPSTLQRNIRYYGQLTFMLAKFPANIE</sequence>
<name>A0ACC1HSH9_9FUNG</name>
<dbReference type="EMBL" id="JAMZIH010000335">
    <property type="protein sequence ID" value="KAJ1679514.1"/>
    <property type="molecule type" value="Genomic_DNA"/>
</dbReference>
<evidence type="ECO:0000313" key="2">
    <source>
        <dbReference type="Proteomes" id="UP001145114"/>
    </source>
</evidence>
<evidence type="ECO:0000313" key="1">
    <source>
        <dbReference type="EMBL" id="KAJ1679514.1"/>
    </source>
</evidence>
<dbReference type="Proteomes" id="UP001145114">
    <property type="component" value="Unassembled WGS sequence"/>
</dbReference>
<feature type="non-terminal residue" evidence="1">
    <location>
        <position position="113"/>
    </location>
</feature>
<gene>
    <name evidence="1" type="primary">RIM20_1</name>
    <name evidence="1" type="ORF">EV182_001892</name>
</gene>